<dbReference type="EMBL" id="AVOT02019832">
    <property type="protein sequence ID" value="MBW0507640.1"/>
    <property type="molecule type" value="Genomic_DNA"/>
</dbReference>
<organism evidence="1 2">
    <name type="scientific">Austropuccinia psidii MF-1</name>
    <dbReference type="NCBI Taxonomy" id="1389203"/>
    <lineage>
        <taxon>Eukaryota</taxon>
        <taxon>Fungi</taxon>
        <taxon>Dikarya</taxon>
        <taxon>Basidiomycota</taxon>
        <taxon>Pucciniomycotina</taxon>
        <taxon>Pucciniomycetes</taxon>
        <taxon>Pucciniales</taxon>
        <taxon>Sphaerophragmiaceae</taxon>
        <taxon>Austropuccinia</taxon>
    </lineage>
</organism>
<accession>A0A9Q3HN36</accession>
<proteinExistence type="predicted"/>
<name>A0A9Q3HN36_9BASI</name>
<protein>
    <submittedName>
        <fullName evidence="1">Uncharacterized protein</fullName>
    </submittedName>
</protein>
<gene>
    <name evidence="1" type="ORF">O181_047355</name>
</gene>
<dbReference type="AlphaFoldDB" id="A0A9Q3HN36"/>
<evidence type="ECO:0000313" key="1">
    <source>
        <dbReference type="EMBL" id="MBW0507640.1"/>
    </source>
</evidence>
<comment type="caution">
    <text evidence="1">The sequence shown here is derived from an EMBL/GenBank/DDBJ whole genome shotgun (WGS) entry which is preliminary data.</text>
</comment>
<sequence length="186" mass="20734">MYEGPLQLVVDQFTPVQRSSSPESITKELDGEEVEVINPLAGHSSSTSPTQPPSKKFHIQVIPSTASNFQPILSSVASSFPLPSPKSSTSRALLASPIKTSPIPKPRSSPVLTLQQLQTLASTRRRREDWSPFTFPDAQVFPKREHWPIRVSREDSTVVNEGQDAVERLFRRVDRSSREVIVYAND</sequence>
<dbReference type="Proteomes" id="UP000765509">
    <property type="component" value="Unassembled WGS sequence"/>
</dbReference>
<reference evidence="1" key="1">
    <citation type="submission" date="2021-03" db="EMBL/GenBank/DDBJ databases">
        <title>Draft genome sequence of rust myrtle Austropuccinia psidii MF-1, a brazilian biotype.</title>
        <authorList>
            <person name="Quecine M.C."/>
            <person name="Pachon D.M.R."/>
            <person name="Bonatelli M.L."/>
            <person name="Correr F.H."/>
            <person name="Franceschini L.M."/>
            <person name="Leite T.F."/>
            <person name="Margarido G.R.A."/>
            <person name="Almeida C.A."/>
            <person name="Ferrarezi J.A."/>
            <person name="Labate C.A."/>
        </authorList>
    </citation>
    <scope>NUCLEOTIDE SEQUENCE</scope>
    <source>
        <strain evidence="1">MF-1</strain>
    </source>
</reference>
<evidence type="ECO:0000313" key="2">
    <source>
        <dbReference type="Proteomes" id="UP000765509"/>
    </source>
</evidence>
<keyword evidence="2" id="KW-1185">Reference proteome</keyword>